<evidence type="ECO:0000256" key="5">
    <source>
        <dbReference type="ARBA" id="ARBA00023277"/>
    </source>
</evidence>
<evidence type="ECO:0000256" key="11">
    <source>
        <dbReference type="PROSITE-ProRule" id="PRU10057"/>
    </source>
</evidence>
<dbReference type="SUPFAM" id="SSF51989">
    <property type="entry name" value="Glycosyl hydrolases family 6, cellulases"/>
    <property type="match status" value="1"/>
</dbReference>
<protein>
    <recommendedName>
        <fullName evidence="12">Glucanase</fullName>
        <ecNumber evidence="12">3.2.1.-</ecNumber>
    </recommendedName>
</protein>
<accession>A0A2S3Z547</accession>
<dbReference type="PROSITE" id="PS00655">
    <property type="entry name" value="GLYCOSYL_HYDROL_F6_1"/>
    <property type="match status" value="1"/>
</dbReference>
<dbReference type="EMBL" id="PPXF01000074">
    <property type="protein sequence ID" value="POH58131.1"/>
    <property type="molecule type" value="Genomic_DNA"/>
</dbReference>
<keyword evidence="2 12" id="KW-0378">Hydrolase</keyword>
<evidence type="ECO:0000313" key="14">
    <source>
        <dbReference type="Proteomes" id="UP000237104"/>
    </source>
</evidence>
<evidence type="ECO:0000256" key="9">
    <source>
        <dbReference type="PIRSR" id="PIRSR001100-2"/>
    </source>
</evidence>
<dbReference type="GO" id="GO:0004553">
    <property type="term" value="F:hydrolase activity, hydrolyzing O-glycosyl compounds"/>
    <property type="evidence" value="ECO:0007669"/>
    <property type="project" value="InterPro"/>
</dbReference>
<evidence type="ECO:0000256" key="4">
    <source>
        <dbReference type="ARBA" id="ARBA00023157"/>
    </source>
</evidence>
<comment type="similarity">
    <text evidence="12">Belongs to the glycosyl hydrolase family 6.</text>
</comment>
<dbReference type="PANTHER" id="PTHR34876">
    <property type="match status" value="1"/>
</dbReference>
<dbReference type="GO" id="GO:0030245">
    <property type="term" value="P:cellulose catabolic process"/>
    <property type="evidence" value="ECO:0007669"/>
    <property type="project" value="UniProtKB-KW"/>
</dbReference>
<feature type="binding site" evidence="9">
    <location>
        <position position="271"/>
    </location>
    <ligand>
        <name>substrate</name>
    </ligand>
</feature>
<feature type="binding site" evidence="9">
    <location>
        <position position="299"/>
    </location>
    <ligand>
        <name>substrate</name>
    </ligand>
</feature>
<dbReference type="RefSeq" id="WP_103432725.1">
    <property type="nucleotide sequence ID" value="NZ_PPXF01000074.1"/>
</dbReference>
<keyword evidence="5 12" id="KW-0119">Carbohydrate metabolism</keyword>
<dbReference type="AlphaFoldDB" id="A0A2S3Z547"/>
<dbReference type="PIRSF" id="PIRSF001100">
    <property type="entry name" value="Beta_cellobiohydrolase"/>
    <property type="match status" value="1"/>
</dbReference>
<dbReference type="InterPro" id="IPR036434">
    <property type="entry name" value="Beta_cellobiohydrolase_sf"/>
</dbReference>
<evidence type="ECO:0000256" key="2">
    <source>
        <dbReference type="ARBA" id="ARBA00022801"/>
    </source>
</evidence>
<sequence>MDSTGSRLGLSLGIITLAAPIVALGLFIGSFAVTATSAAAGNPLAGRSFYTNPNSTAQVAATAAAVADPDSAAAATLAKLAEQPSAIWLLPEKYPLDTVQADVTAIADAAEEVGQTPVFVVYGIPDRDCGNFSAGGLSETDYPTWVASIATALTLRASVVILEPDALALATECGNVEQRVAQIQQGVAAFAPTVATVYLDAGHSDWLTPATAADLLNRAGVAQVRGFATNVSNYNDSAAEQAFGEAVSALTGGAHFVVDTSRNGRGGNGEWCNPAGRALGGTPEATTDGGLRDANLWVKEPGESDGTCNGGPAAGEWWNERALELAAAAGW</sequence>
<dbReference type="InterPro" id="IPR001524">
    <property type="entry name" value="Glyco_hydro_6_CS"/>
</dbReference>
<reference evidence="13 14" key="1">
    <citation type="submission" date="2018-01" db="EMBL/GenBank/DDBJ databases">
        <title>Cryobacterium sp. nov., from glaciers in China.</title>
        <authorList>
            <person name="Liu Q."/>
            <person name="Xin Y.-H."/>
        </authorList>
    </citation>
    <scope>NUCLEOTIDE SEQUENCE [LARGE SCALE GENOMIC DNA]</scope>
    <source>
        <strain evidence="13 14">TMB1-8</strain>
    </source>
</reference>
<dbReference type="InterPro" id="IPR016288">
    <property type="entry name" value="Beta_cellobiohydrolase"/>
</dbReference>
<evidence type="ECO:0000256" key="8">
    <source>
        <dbReference type="PIRSR" id="PIRSR001100-1"/>
    </source>
</evidence>
<keyword evidence="4" id="KW-1015">Disulfide bond</keyword>
<keyword evidence="6 12" id="KW-0326">Glycosidase</keyword>
<keyword evidence="1" id="KW-0732">Signal</keyword>
<evidence type="ECO:0000256" key="7">
    <source>
        <dbReference type="ARBA" id="ARBA00023326"/>
    </source>
</evidence>
<dbReference type="EC" id="3.2.1.-" evidence="12"/>
<evidence type="ECO:0000256" key="3">
    <source>
        <dbReference type="ARBA" id="ARBA00023001"/>
    </source>
</evidence>
<comment type="caution">
    <text evidence="13">The sequence shown here is derived from an EMBL/GenBank/DDBJ whole genome shotgun (WGS) entry which is preliminary data.</text>
</comment>
<feature type="binding site" evidence="9">
    <location>
        <position position="203"/>
    </location>
    <ligand>
        <name>substrate</name>
    </ligand>
</feature>
<dbReference type="OrthoDB" id="309899at2"/>
<proteinExistence type="inferred from homology"/>
<dbReference type="Pfam" id="PF01341">
    <property type="entry name" value="Glyco_hydro_6"/>
    <property type="match status" value="1"/>
</dbReference>
<evidence type="ECO:0000256" key="6">
    <source>
        <dbReference type="ARBA" id="ARBA00023295"/>
    </source>
</evidence>
<evidence type="ECO:0000313" key="13">
    <source>
        <dbReference type="EMBL" id="POH58131.1"/>
    </source>
</evidence>
<dbReference type="PROSITE" id="PS00656">
    <property type="entry name" value="GLYCOSYL_HYDROL_F6_2"/>
    <property type="match status" value="1"/>
</dbReference>
<feature type="active site" evidence="10">
    <location>
        <position position="128"/>
    </location>
</feature>
<dbReference type="Gene3D" id="3.20.20.40">
    <property type="entry name" value="1, 4-beta cellobiohydrolase"/>
    <property type="match status" value="1"/>
</dbReference>
<feature type="binding site" evidence="9">
    <location>
        <position position="233"/>
    </location>
    <ligand>
        <name>substrate</name>
    </ligand>
</feature>
<feature type="binding site" evidence="9">
    <location>
        <position position="303"/>
    </location>
    <ligand>
        <name>substrate</name>
    </ligand>
</feature>
<dbReference type="Proteomes" id="UP000237104">
    <property type="component" value="Unassembled WGS sequence"/>
</dbReference>
<keyword evidence="3 12" id="KW-0136">Cellulose degradation</keyword>
<evidence type="ECO:0000256" key="12">
    <source>
        <dbReference type="RuleBase" id="RU361186"/>
    </source>
</evidence>
<feature type="binding site" evidence="9">
    <location>
        <position position="206"/>
    </location>
    <ligand>
        <name>substrate</name>
    </ligand>
</feature>
<feature type="active site" description="Proton acceptor" evidence="8">
    <location>
        <position position="305"/>
    </location>
</feature>
<dbReference type="PANTHER" id="PTHR34876:SF4">
    <property type="entry name" value="1,4-BETA-D-GLUCAN CELLOBIOHYDROLASE C-RELATED"/>
    <property type="match status" value="1"/>
</dbReference>
<gene>
    <name evidence="13" type="ORF">C3B59_18920</name>
</gene>
<evidence type="ECO:0000256" key="10">
    <source>
        <dbReference type="PROSITE-ProRule" id="PRU10056"/>
    </source>
</evidence>
<organism evidence="13 14">
    <name type="scientific">Cryobacterium zongtaii</name>
    <dbReference type="NCBI Taxonomy" id="1259217"/>
    <lineage>
        <taxon>Bacteria</taxon>
        <taxon>Bacillati</taxon>
        <taxon>Actinomycetota</taxon>
        <taxon>Actinomycetes</taxon>
        <taxon>Micrococcales</taxon>
        <taxon>Microbacteriaceae</taxon>
        <taxon>Cryobacterium</taxon>
    </lineage>
</organism>
<keyword evidence="7 12" id="KW-0624">Polysaccharide degradation</keyword>
<evidence type="ECO:0000256" key="1">
    <source>
        <dbReference type="ARBA" id="ARBA00022729"/>
    </source>
</evidence>
<name>A0A2S3Z547_9MICO</name>
<feature type="binding site" evidence="9">
    <location>
        <position position="88"/>
    </location>
    <ligand>
        <name>substrate</name>
    </ligand>
</feature>
<dbReference type="PRINTS" id="PR00733">
    <property type="entry name" value="GLHYDRLASE6"/>
</dbReference>
<feature type="active site" description="Proton donor" evidence="8 11">
    <location>
        <position position="165"/>
    </location>
</feature>